<feature type="compositionally biased region" description="Polar residues" evidence="2">
    <location>
        <begin position="59"/>
        <end position="70"/>
    </location>
</feature>
<dbReference type="GO" id="GO:0003677">
    <property type="term" value="F:DNA binding"/>
    <property type="evidence" value="ECO:0007669"/>
    <property type="project" value="InterPro"/>
</dbReference>
<dbReference type="RefSeq" id="XP_064707900.1">
    <property type="nucleotide sequence ID" value="XM_064856000.1"/>
</dbReference>
<organism evidence="5 6">
    <name type="scientific">Exophiala bonariae</name>
    <dbReference type="NCBI Taxonomy" id="1690606"/>
    <lineage>
        <taxon>Eukaryota</taxon>
        <taxon>Fungi</taxon>
        <taxon>Dikarya</taxon>
        <taxon>Ascomycota</taxon>
        <taxon>Pezizomycotina</taxon>
        <taxon>Eurotiomycetes</taxon>
        <taxon>Chaetothyriomycetidae</taxon>
        <taxon>Chaetothyriales</taxon>
        <taxon>Herpotrichiellaceae</taxon>
        <taxon>Exophiala</taxon>
    </lineage>
</organism>
<keyword evidence="6" id="KW-1185">Reference proteome</keyword>
<dbReference type="EMBL" id="JAVRRD010000008">
    <property type="protein sequence ID" value="KAK5055930.1"/>
    <property type="molecule type" value="Genomic_DNA"/>
</dbReference>
<protein>
    <recommendedName>
        <fullName evidence="4">Xylanolytic transcriptional activator regulatory domain-containing protein</fullName>
    </recommendedName>
</protein>
<proteinExistence type="predicted"/>
<feature type="transmembrane region" description="Helical" evidence="3">
    <location>
        <begin position="494"/>
        <end position="516"/>
    </location>
</feature>
<dbReference type="PANTHER" id="PTHR46910:SF5">
    <property type="entry name" value="ZN(II)2CYS6 TRANSCRIPTION FACTOR (EUROFUNG)"/>
    <property type="match status" value="1"/>
</dbReference>
<dbReference type="PANTHER" id="PTHR46910">
    <property type="entry name" value="TRANSCRIPTION FACTOR PDR1"/>
    <property type="match status" value="1"/>
</dbReference>
<dbReference type="Pfam" id="PF04082">
    <property type="entry name" value="Fungal_trans"/>
    <property type="match status" value="1"/>
</dbReference>
<accession>A0AAV9NE56</accession>
<feature type="domain" description="Xylanolytic transcriptional activator regulatory" evidence="4">
    <location>
        <begin position="280"/>
        <end position="353"/>
    </location>
</feature>
<evidence type="ECO:0000256" key="1">
    <source>
        <dbReference type="ARBA" id="ARBA00023242"/>
    </source>
</evidence>
<dbReference type="AlphaFoldDB" id="A0AAV9NE56"/>
<keyword evidence="3" id="KW-1133">Transmembrane helix</keyword>
<name>A0AAV9NE56_9EURO</name>
<feature type="region of interest" description="Disordered" evidence="2">
    <location>
        <begin position="1"/>
        <end position="24"/>
    </location>
</feature>
<evidence type="ECO:0000256" key="2">
    <source>
        <dbReference type="SAM" id="MobiDB-lite"/>
    </source>
</evidence>
<keyword evidence="1" id="KW-0539">Nucleus</keyword>
<dbReference type="InterPro" id="IPR050987">
    <property type="entry name" value="AtrR-like"/>
</dbReference>
<evidence type="ECO:0000256" key="3">
    <source>
        <dbReference type="SAM" id="Phobius"/>
    </source>
</evidence>
<dbReference type="Proteomes" id="UP001358417">
    <property type="component" value="Unassembled WGS sequence"/>
</dbReference>
<dbReference type="SMART" id="SM00906">
    <property type="entry name" value="Fungal_trans"/>
    <property type="match status" value="1"/>
</dbReference>
<dbReference type="GO" id="GO:0003700">
    <property type="term" value="F:DNA-binding transcription factor activity"/>
    <property type="evidence" value="ECO:0007669"/>
    <property type="project" value="InterPro"/>
</dbReference>
<evidence type="ECO:0000313" key="6">
    <source>
        <dbReference type="Proteomes" id="UP001358417"/>
    </source>
</evidence>
<reference evidence="5 6" key="1">
    <citation type="submission" date="2023-08" db="EMBL/GenBank/DDBJ databases">
        <title>Black Yeasts Isolated from many extreme environments.</title>
        <authorList>
            <person name="Coleine C."/>
            <person name="Stajich J.E."/>
            <person name="Selbmann L."/>
        </authorList>
    </citation>
    <scope>NUCLEOTIDE SEQUENCE [LARGE SCALE GENOMIC DNA]</scope>
    <source>
        <strain evidence="5 6">CCFEE 5792</strain>
    </source>
</reference>
<feature type="region of interest" description="Disordered" evidence="2">
    <location>
        <begin position="53"/>
        <end position="74"/>
    </location>
</feature>
<keyword evidence="3" id="KW-0812">Transmembrane</keyword>
<gene>
    <name evidence="5" type="ORF">LTR84_012480</name>
</gene>
<sequence>MSDPALSDTENSSLRVPAGSEREIENVNERLASLEKILKLFVGNNKTAALHASPPTVADSLSTPTDSQTAEPDVGYEGDSSFNAHSKLAVMSFESGLNNYPYSSSIQDVSAAVATLRGFLTKSLSDQNDSPASGPQVLQEIIHYPQLSSLQLPPMDIVLRLLRHIKVHGHRFLYECPMLNLQEINALCQDLFFPAEPCTIATFITTHTALYYLFRDLPLKDMEVLNLNSSEVKSLVEMCVKNAQVAFRNLRLVMDPTYENLQALMIGAISAMDLSRPAFGWSLISAACRLCQDAGYHRLPSYSVAPDADTTKKRLLFWFIYTTDRNMALNFGRAPNLQSYDISVERPKIPEEMPSAWGTMYYMWMDYADIQGDIYEQLYSARAQSEPIEDKVRHARRLAKRMHELRKEFGFVDISRVPYGEEFQQALLSTEITILSALTLIYRAIPPPASSTGEAQHPLKPNAEALSTARQALTTSLTAWETLRDRPGEEWRSFILWGLLWCPFIPFLVVFGNSIVERNRQDLELLENIVIALQAAQPRSDMVDKLEKACKIFSQISRIYLDQTEGSAQQQQHHQKNSRHFDSALVPSVGAGTMSTMSATNTSNVTMQQPEVQITDTVLSDFPLSQQNWDSMFNEWDLGLGAENAREISSYFEQLTGAGPIPNMFGMPNPEPFG</sequence>
<evidence type="ECO:0000259" key="4">
    <source>
        <dbReference type="SMART" id="SM00906"/>
    </source>
</evidence>
<dbReference type="GO" id="GO:0006351">
    <property type="term" value="P:DNA-templated transcription"/>
    <property type="evidence" value="ECO:0007669"/>
    <property type="project" value="InterPro"/>
</dbReference>
<dbReference type="GeneID" id="89980623"/>
<keyword evidence="3" id="KW-0472">Membrane</keyword>
<comment type="caution">
    <text evidence="5">The sequence shown here is derived from an EMBL/GenBank/DDBJ whole genome shotgun (WGS) entry which is preliminary data.</text>
</comment>
<evidence type="ECO:0000313" key="5">
    <source>
        <dbReference type="EMBL" id="KAK5055930.1"/>
    </source>
</evidence>
<dbReference type="InterPro" id="IPR007219">
    <property type="entry name" value="XnlR_reg_dom"/>
</dbReference>
<dbReference type="CDD" id="cd12148">
    <property type="entry name" value="fungal_TF_MHR"/>
    <property type="match status" value="1"/>
</dbReference>
<dbReference type="GO" id="GO:0008270">
    <property type="term" value="F:zinc ion binding"/>
    <property type="evidence" value="ECO:0007669"/>
    <property type="project" value="InterPro"/>
</dbReference>